<evidence type="ECO:0000313" key="4">
    <source>
        <dbReference type="Proteomes" id="UP000003789"/>
    </source>
</evidence>
<dbReference type="EMBL" id="AAPH01000048">
    <property type="protein sequence ID" value="EAS40736.1"/>
    <property type="molecule type" value="Genomic_DNA"/>
</dbReference>
<evidence type="ECO:0000256" key="2">
    <source>
        <dbReference type="SAM" id="MobiDB-lite"/>
    </source>
</evidence>
<keyword evidence="1" id="KW-0175">Coiled coil</keyword>
<organism evidence="3 4">
    <name type="scientific">Photobacterium profundum 3TCK</name>
    <dbReference type="NCBI Taxonomy" id="314280"/>
    <lineage>
        <taxon>Bacteria</taxon>
        <taxon>Pseudomonadati</taxon>
        <taxon>Pseudomonadota</taxon>
        <taxon>Gammaproteobacteria</taxon>
        <taxon>Vibrionales</taxon>
        <taxon>Vibrionaceae</taxon>
        <taxon>Photobacterium</taxon>
    </lineage>
</organism>
<protein>
    <submittedName>
        <fullName evidence="3">Uncharacterized protein</fullName>
    </submittedName>
</protein>
<sequence length="822" mass="93102">MRRAYNNHDVFIAEQRAYYEEYLNKSNTPWESDAWGSKDEGGWLVTANKAAGFNFAVIQRMKGLSKREVQPEFQDFIRAMCVAKYRNRTCGHDALKAFTLTMKRLYSMLVTETAQTHPAHLTTDIFEAVDRHNEKVAKLVNLADEATTLGCVQDLMIQHGVTISPLLYKNKRPASNKANAARKANKMEAEKESRFKDDINRDTDRQISLHAFIQIAFLTNSVDDEMQRLGMKVLDTLICTGFRCTEAMMLPLNCLVERELELNEEDSEPTKDAPELTKKAPKSKPPELKVAYGLKYLALKNSKARIHWIEPKAYAVLKHAIDDVIKITEPYRNHVKLMRERDDGTLLPEGLSDELTLDYIATHLVDAAEGRHFRDKKVYVYKFLKNKGVLPIREEKAPRTSGVVRTYARQDLENALRNESEQDDPLSVSVIIRQKAETVQLEDLLFIAPSGSMNIAQKAGFKHVITNVIQKDIMRFLGKGEAARKSIFKCHDCREEDGRFIVVPTHVPRHNINTFLEIAGVTDHLQAMMMGRADIAQNLSYQHTNLLETNLLEEKDLPESEPDFDDMVVNDSLPELDDFYIPESSLLDTIDSQDHNDILTAFGMDVVTSPSEHTLQNNVMEYSPEQSLEHNLQRNWHSLDNEQLNVDFLSAAMDANELVGDIQDVYNEIKTGEGLQAAKEFIAINPHLHPVLNGSCTRDLARGGCPHRLKCVSGSGCANLAMTGRAGEYENLVKLSQNLRQALELAESQFGSEPAYVEHIDELRKNLTNTEIALEKAKLAKYKRIRIQVFPDGNAVHSSIDRPKTLIDLFAEQQLLIDNKKG</sequence>
<feature type="region of interest" description="Disordered" evidence="2">
    <location>
        <begin position="264"/>
        <end position="284"/>
    </location>
</feature>
<feature type="compositionally biased region" description="Basic and acidic residues" evidence="2">
    <location>
        <begin position="268"/>
        <end position="278"/>
    </location>
</feature>
<feature type="coiled-coil region" evidence="1">
    <location>
        <begin position="729"/>
        <end position="780"/>
    </location>
</feature>
<accession>Q1YWW6</accession>
<comment type="caution">
    <text evidence="3">The sequence shown here is derived from an EMBL/GenBank/DDBJ whole genome shotgun (WGS) entry which is preliminary data.</text>
</comment>
<dbReference type="OrthoDB" id="6725579at2"/>
<dbReference type="RefSeq" id="WP_006229775.1">
    <property type="nucleotide sequence ID" value="NZ_CH724134.1"/>
</dbReference>
<name>Q1YWW6_9GAMM</name>
<evidence type="ECO:0000256" key="1">
    <source>
        <dbReference type="SAM" id="Coils"/>
    </source>
</evidence>
<evidence type="ECO:0000313" key="3">
    <source>
        <dbReference type="EMBL" id="EAS40736.1"/>
    </source>
</evidence>
<dbReference type="Proteomes" id="UP000003789">
    <property type="component" value="Unassembled WGS sequence"/>
</dbReference>
<dbReference type="AlphaFoldDB" id="Q1YWW6"/>
<dbReference type="HOGENOM" id="CLU_019774_0_0_6"/>
<reference evidence="3 4" key="1">
    <citation type="submission" date="2006-03" db="EMBL/GenBank/DDBJ databases">
        <authorList>
            <person name="Bartlett D.H."/>
            <person name="Valle G."/>
            <person name="Lauro F.M."/>
            <person name="Vezzi A."/>
            <person name="Simonato F."/>
            <person name="Eloe E."/>
            <person name="Vitulo N."/>
            <person name="Stratton T.K."/>
            <person name="D'angelo M."/>
            <person name="Ferriera S."/>
            <person name="Johnson J."/>
            <person name="Kravitz S."/>
            <person name="Beeson K."/>
            <person name="Sutton G."/>
            <person name="Rogers Y."/>
            <person name="Friedman R."/>
            <person name="Frazier M."/>
            <person name="Venter J.C."/>
        </authorList>
    </citation>
    <scope>NUCLEOTIDE SEQUENCE [LARGE SCALE GENOMIC DNA]</scope>
    <source>
        <strain evidence="3 4">3TCK</strain>
    </source>
</reference>
<proteinExistence type="predicted"/>
<gene>
    <name evidence="3" type="ORF">P3TCK_08618</name>
</gene>